<dbReference type="InterPro" id="IPR010406">
    <property type="entry name" value="DUF1003"/>
</dbReference>
<proteinExistence type="predicted"/>
<keyword evidence="2" id="KW-0472">Membrane</keyword>
<dbReference type="OrthoDB" id="9795736at2"/>
<feature type="coiled-coil region" evidence="1">
    <location>
        <begin position="21"/>
        <end position="54"/>
    </location>
</feature>
<organism evidence="3 4">
    <name type="scientific">Microvirga brassicacearum</name>
    <dbReference type="NCBI Taxonomy" id="2580413"/>
    <lineage>
        <taxon>Bacteria</taxon>
        <taxon>Pseudomonadati</taxon>
        <taxon>Pseudomonadota</taxon>
        <taxon>Alphaproteobacteria</taxon>
        <taxon>Hyphomicrobiales</taxon>
        <taxon>Methylobacteriaceae</taxon>
        <taxon>Microvirga</taxon>
    </lineage>
</organism>
<sequence>MVGPAGSKHTEPRGDSSEGFATVLSRNIKLLRKRREEEKQAASLQDKIAATITQFAGSMTFIYIHLAFVGGWTWINLGWLPSIPPFDPTFVILATVASVEAIFLSTFVLISQNRDAAAAERRAELDLQTNLLSEHEITRLLSLTIAIARHLRIDEASDPSLSELERDVVPEEVLDKLDAEDRRSAQ</sequence>
<feature type="transmembrane region" description="Helical" evidence="2">
    <location>
        <begin position="55"/>
        <end position="75"/>
    </location>
</feature>
<accession>A0A5N3P886</accession>
<evidence type="ECO:0000313" key="4">
    <source>
        <dbReference type="Proteomes" id="UP000325684"/>
    </source>
</evidence>
<keyword evidence="2" id="KW-0812">Transmembrane</keyword>
<reference evidence="3 4" key="1">
    <citation type="journal article" date="2019" name="Microorganisms">
        <title>Genome Insights into the Novel Species Microvirga brassicacearum, a Rapeseed Endophyte with Biotechnological Potential.</title>
        <authorList>
            <person name="Jimenez-Gomez A."/>
            <person name="Saati-Santamaria Z."/>
            <person name="Igual J.M."/>
            <person name="Rivas R."/>
            <person name="Mateos P.F."/>
            <person name="Garcia-Fraile P."/>
        </authorList>
    </citation>
    <scope>NUCLEOTIDE SEQUENCE [LARGE SCALE GENOMIC DNA]</scope>
    <source>
        <strain evidence="3 4">CDVBN77</strain>
    </source>
</reference>
<name>A0A5N3P886_9HYPH</name>
<dbReference type="Proteomes" id="UP000325684">
    <property type="component" value="Unassembled WGS sequence"/>
</dbReference>
<feature type="transmembrane region" description="Helical" evidence="2">
    <location>
        <begin position="90"/>
        <end position="111"/>
    </location>
</feature>
<keyword evidence="2" id="KW-1133">Transmembrane helix</keyword>
<comment type="caution">
    <text evidence="3">The sequence shown here is derived from an EMBL/GenBank/DDBJ whole genome shotgun (WGS) entry which is preliminary data.</text>
</comment>
<evidence type="ECO:0000256" key="1">
    <source>
        <dbReference type="SAM" id="Coils"/>
    </source>
</evidence>
<gene>
    <name evidence="3" type="ORF">FEZ63_15975</name>
</gene>
<keyword evidence="1" id="KW-0175">Coiled coil</keyword>
<protein>
    <submittedName>
        <fullName evidence="3">DUF1003 domain-containing protein</fullName>
    </submittedName>
</protein>
<evidence type="ECO:0000256" key="2">
    <source>
        <dbReference type="SAM" id="Phobius"/>
    </source>
</evidence>
<dbReference type="EMBL" id="VCMV01000025">
    <property type="protein sequence ID" value="KAB0265930.1"/>
    <property type="molecule type" value="Genomic_DNA"/>
</dbReference>
<keyword evidence="4" id="KW-1185">Reference proteome</keyword>
<dbReference type="AlphaFoldDB" id="A0A5N3P886"/>
<evidence type="ECO:0000313" key="3">
    <source>
        <dbReference type="EMBL" id="KAB0265930.1"/>
    </source>
</evidence>
<dbReference type="Pfam" id="PF06210">
    <property type="entry name" value="DUF1003"/>
    <property type="match status" value="1"/>
</dbReference>